<evidence type="ECO:0000313" key="2">
    <source>
        <dbReference type="EMBL" id="TLK29938.1"/>
    </source>
</evidence>
<reference evidence="2 3" key="1">
    <citation type="submission" date="2019-04" db="EMBL/GenBank/DDBJ databases">
        <title>Deinococcus metalilatus MA1002 mutant No.5.</title>
        <authorList>
            <person name="Park W."/>
            <person name="Park C."/>
        </authorList>
    </citation>
    <scope>NUCLEOTIDE SEQUENCE [LARGE SCALE GENOMIC DNA]</scope>
    <source>
        <strain evidence="2 3">MA1002-m5</strain>
    </source>
</reference>
<organism evidence="2 3">
    <name type="scientific">Deinococcus metallilatus</name>
    <dbReference type="NCBI Taxonomy" id="1211322"/>
    <lineage>
        <taxon>Bacteria</taxon>
        <taxon>Thermotogati</taxon>
        <taxon>Deinococcota</taxon>
        <taxon>Deinococci</taxon>
        <taxon>Deinococcales</taxon>
        <taxon>Deinococcaceae</taxon>
        <taxon>Deinococcus</taxon>
    </lineage>
</organism>
<protein>
    <submittedName>
        <fullName evidence="1">ABC-type amino acid transport substrate-binding protein</fullName>
    </submittedName>
    <submittedName>
        <fullName evidence="2">Transporter substrate-binding domain-containing protein</fullName>
    </submittedName>
</protein>
<evidence type="ECO:0000313" key="1">
    <source>
        <dbReference type="EMBL" id="MBB5294507.1"/>
    </source>
</evidence>
<sequence length="258" mass="27429">MTPRPPAPRRWRPSGSTVFIVVGVLAYLGLRQLPPDNSLALVRQAGVLNVCVPAELPPFIVPQGDGATGLEAALLRRAAARLGVPLQWNLQAAWGTSPDPVDWGLRPESCQVLAGGIVVSPETQALMELLPYADTGWALLTLDHTKPLGVLANHWGLNADEAYGWADTHGEPFTAYDQAGQALAALKGGEVGRVLALREESEWLRAQLPGARVQAVPDLPGHTLALGLWKNMITLKRALRAALPAPAVKREGTAGAAR</sequence>
<dbReference type="AlphaFoldDB" id="A0AAJ5F6D9"/>
<evidence type="ECO:0000313" key="3">
    <source>
        <dbReference type="Proteomes" id="UP000308000"/>
    </source>
</evidence>
<evidence type="ECO:0000313" key="4">
    <source>
        <dbReference type="Proteomes" id="UP000536909"/>
    </source>
</evidence>
<dbReference type="SUPFAM" id="SSF53850">
    <property type="entry name" value="Periplasmic binding protein-like II"/>
    <property type="match status" value="1"/>
</dbReference>
<proteinExistence type="predicted"/>
<dbReference type="Proteomes" id="UP000308000">
    <property type="component" value="Unassembled WGS sequence"/>
</dbReference>
<gene>
    <name evidence="2" type="ORF">FCS05_05230</name>
    <name evidence="1" type="ORF">HNQ10_001321</name>
</gene>
<keyword evidence="4" id="KW-1185">Reference proteome</keyword>
<dbReference type="EMBL" id="JACHFV010000004">
    <property type="protein sequence ID" value="MBB5294507.1"/>
    <property type="molecule type" value="Genomic_DNA"/>
</dbReference>
<reference evidence="1 4" key="2">
    <citation type="submission" date="2020-08" db="EMBL/GenBank/DDBJ databases">
        <title>Genomic Encyclopedia of Type Strains, Phase IV (KMG-IV): sequencing the most valuable type-strain genomes for metagenomic binning, comparative biology and taxonomic classification.</title>
        <authorList>
            <person name="Goeker M."/>
        </authorList>
    </citation>
    <scope>NUCLEOTIDE SEQUENCE [LARGE SCALE GENOMIC DNA]</scope>
    <source>
        <strain evidence="1 4">DSM 105434</strain>
    </source>
</reference>
<name>A0AAJ5F6D9_9DEIO</name>
<dbReference type="RefSeq" id="WP_129117740.1">
    <property type="nucleotide sequence ID" value="NZ_BSUI01000013.1"/>
</dbReference>
<dbReference type="EMBL" id="VBRC01000003">
    <property type="protein sequence ID" value="TLK29938.1"/>
    <property type="molecule type" value="Genomic_DNA"/>
</dbReference>
<dbReference type="Gene3D" id="3.40.190.10">
    <property type="entry name" value="Periplasmic binding protein-like II"/>
    <property type="match status" value="2"/>
</dbReference>
<dbReference type="Proteomes" id="UP000536909">
    <property type="component" value="Unassembled WGS sequence"/>
</dbReference>
<comment type="caution">
    <text evidence="2">The sequence shown here is derived from an EMBL/GenBank/DDBJ whole genome shotgun (WGS) entry which is preliminary data.</text>
</comment>
<accession>A0AAJ5F6D9</accession>